<dbReference type="AlphaFoldDB" id="A0A9Y1I260"/>
<keyword evidence="6" id="KW-0472">Membrane</keyword>
<keyword evidence="5" id="KW-0406">Ion transport</keyword>
<gene>
    <name evidence="8" type="primary">atpD</name>
    <name evidence="8" type="ORF">SCTW_124</name>
</gene>
<evidence type="ECO:0000256" key="3">
    <source>
        <dbReference type="ARBA" id="ARBA00022448"/>
    </source>
</evidence>
<evidence type="ECO:0000256" key="5">
    <source>
        <dbReference type="ARBA" id="ARBA00023065"/>
    </source>
</evidence>
<keyword evidence="4" id="KW-0375">Hydrogen ion transport</keyword>
<comment type="similarity">
    <text evidence="2">Belongs to the ATPase delta chain family.</text>
</comment>
<evidence type="ECO:0000256" key="4">
    <source>
        <dbReference type="ARBA" id="ARBA00022781"/>
    </source>
</evidence>
<dbReference type="InterPro" id="IPR020781">
    <property type="entry name" value="ATPase_OSCP/d_CS"/>
</dbReference>
<dbReference type="HAMAP" id="MF_01416">
    <property type="entry name" value="ATP_synth_delta_bact"/>
    <property type="match status" value="1"/>
</dbReference>
<keyword evidence="7" id="KW-0066">ATP synthesis</keyword>
<name>A0A9Y1I260_9RHOD</name>
<dbReference type="Pfam" id="PF00213">
    <property type="entry name" value="OSCP"/>
    <property type="match status" value="1"/>
</dbReference>
<dbReference type="PRINTS" id="PR00125">
    <property type="entry name" value="ATPASEDELTA"/>
</dbReference>
<dbReference type="InterPro" id="IPR026015">
    <property type="entry name" value="ATP_synth_OSCP/delta_N_sf"/>
</dbReference>
<dbReference type="PROSITE" id="PS00389">
    <property type="entry name" value="ATPASE_DELTA"/>
    <property type="match status" value="1"/>
</dbReference>
<accession>A0A9Y1I260</accession>
<evidence type="ECO:0000313" key="8">
    <source>
        <dbReference type="EMBL" id="WDA98906.1"/>
    </source>
</evidence>
<dbReference type="SUPFAM" id="SSF47928">
    <property type="entry name" value="N-terminal domain of the delta subunit of the F1F0-ATP synthase"/>
    <property type="match status" value="1"/>
</dbReference>
<dbReference type="GO" id="GO:0046933">
    <property type="term" value="F:proton-transporting ATP synthase activity, rotational mechanism"/>
    <property type="evidence" value="ECO:0007669"/>
    <property type="project" value="InterPro"/>
</dbReference>
<organism evidence="8">
    <name type="scientific">Sciadococcus taiwanensis</name>
    <dbReference type="NCBI Taxonomy" id="3028030"/>
    <lineage>
        <taxon>Eukaryota</taxon>
        <taxon>Rhodophyta</taxon>
        <taxon>Bangiophyceae</taxon>
        <taxon>Cavernulicolales</taxon>
        <taxon>Cavernulicolaceae</taxon>
        <taxon>Sciadococcus</taxon>
    </lineage>
</organism>
<dbReference type="Gene3D" id="1.10.520.20">
    <property type="entry name" value="N-terminal domain of the delta subunit of the F1F0-ATP synthase"/>
    <property type="match status" value="1"/>
</dbReference>
<geneLocation type="plastid" evidence="8"/>
<dbReference type="GO" id="GO:0016020">
    <property type="term" value="C:membrane"/>
    <property type="evidence" value="ECO:0007669"/>
    <property type="project" value="UniProtKB-SubCell"/>
</dbReference>
<evidence type="ECO:0000256" key="7">
    <source>
        <dbReference type="ARBA" id="ARBA00023310"/>
    </source>
</evidence>
<protein>
    <submittedName>
        <fullName evidence="8">ATP synthase CF1 delta subunit</fullName>
    </submittedName>
</protein>
<comment type="subcellular location">
    <subcellularLocation>
        <location evidence="1">Membrane</location>
    </subcellularLocation>
</comment>
<evidence type="ECO:0000256" key="1">
    <source>
        <dbReference type="ARBA" id="ARBA00004370"/>
    </source>
</evidence>
<dbReference type="PANTHER" id="PTHR11910">
    <property type="entry name" value="ATP SYNTHASE DELTA CHAIN"/>
    <property type="match status" value="1"/>
</dbReference>
<evidence type="ECO:0000256" key="2">
    <source>
        <dbReference type="ARBA" id="ARBA00007046"/>
    </source>
</evidence>
<keyword evidence="8" id="KW-0934">Plastid</keyword>
<proteinExistence type="inferred from homology"/>
<dbReference type="EMBL" id="OP616811">
    <property type="protein sequence ID" value="WDA98906.1"/>
    <property type="molecule type" value="Genomic_DNA"/>
</dbReference>
<dbReference type="NCBIfam" id="TIGR01145">
    <property type="entry name" value="ATP_synt_delta"/>
    <property type="match status" value="1"/>
</dbReference>
<keyword evidence="3" id="KW-0813">Transport</keyword>
<evidence type="ECO:0000256" key="6">
    <source>
        <dbReference type="ARBA" id="ARBA00023136"/>
    </source>
</evidence>
<sequence length="185" mass="20983">MSTKSVSSKITQPYAEAFFEIAKNNNSLNLVNKDAQTIINLVYQTKKLENFFINPLVSIRAKKEVIYKIFADSISNITLKFLLVLAERNRIKFLSLIMEKYLALSYEYASVELVRVYSATEMTESQKEALSRKLQEMTSANEIKLIVEVNPNLIGGFRLQIGSQVLDVTIKHQLNQLASSLGEKV</sequence>
<dbReference type="InterPro" id="IPR000711">
    <property type="entry name" value="ATPase_OSCP/dsu"/>
</dbReference>
<reference evidence="8" key="1">
    <citation type="journal article" date="2023" name="J. Phycol.">
        <title>Revised classification of the Cyanidiophyceae based on plastid genome data with descriptions of the Cavernulicolales ord. nov. and Galdieriales ord. nov. (Rhodophyta).</title>
        <authorList>
            <person name="Park S.I."/>
            <person name="Cho C.H."/>
            <person name="Ciniglia C."/>
            <person name="Huang T.Y."/>
            <person name="Liu S.L."/>
            <person name="Bustamante D.E."/>
            <person name="Calderon M.S."/>
            <person name="Mansilla A."/>
            <person name="McDermott T."/>
            <person name="Andersen R.A."/>
            <person name="Yoon H.S."/>
        </authorList>
    </citation>
    <scope>NUCLEOTIDE SEQUENCE</scope>
</reference>